<dbReference type="InterPro" id="IPR036188">
    <property type="entry name" value="FAD/NAD-bd_sf"/>
</dbReference>
<dbReference type="RefSeq" id="WP_147138204.1">
    <property type="nucleotide sequence ID" value="NZ_BJXA01000050.1"/>
</dbReference>
<dbReference type="GO" id="GO:0004497">
    <property type="term" value="F:monooxygenase activity"/>
    <property type="evidence" value="ECO:0007669"/>
    <property type="project" value="UniProtKB-KW"/>
</dbReference>
<evidence type="ECO:0000256" key="6">
    <source>
        <dbReference type="ARBA" id="ARBA00023002"/>
    </source>
</evidence>
<sequence>MTSAIHTRVLIVGSGFSGLGMGIALDKAGIHDYLIVEQAAEIGGTWRDNTYPGCACDVPTHLYSYSFEPRTTWRRLFSGQQEIFDYLKDVADKYRLRPHIRFRQHMAHGYWDEAERRWHAFSADGQEYVAQFLVSAVGALHIPSIPEFRGSADFTGAAFHSAQWDHGVDLAGKRVAVIGTGASAVQFVPEIIGEVAALTVFQRTAPWVMPRADVEFSERFRRALGRVPGLRLALRNGIYWGAEAGGYAMNWRPALLKVLEQVGRRHIERQIADPVLRAQVTPDYRAGCKRLLGSDTYYPALADPKTELATARIDHFTEDGIVTADGVERQADVIIYGTGFHVLNSYKNLPMVGLRGVDLTERWDREGVQAHRGITVADMPNAFFLVGPNTGLGHNSMIFMIEAQIHYVLQAIRRVREQGAVALVPRRAAQDRFNARLQQGLSRSVWNTGGCQSWYLDEHGNNRTLWSGLTWQYWLQTRRLDPAEYEFIGPAPSSPTRRTVVLEDIPIQTFPTPHRNGRSTRPPRNPEDVQ</sequence>
<dbReference type="SUPFAM" id="SSF51905">
    <property type="entry name" value="FAD/NAD(P)-binding domain"/>
    <property type="match status" value="1"/>
</dbReference>
<dbReference type="PANTHER" id="PTHR42877:SF4">
    <property type="entry name" value="FAD_NAD(P)-BINDING DOMAIN-CONTAINING PROTEIN-RELATED"/>
    <property type="match status" value="1"/>
</dbReference>
<keyword evidence="6" id="KW-0560">Oxidoreductase</keyword>
<keyword evidence="5" id="KW-0521">NADP</keyword>
<organism evidence="9 10">
    <name type="scientific">Nocardia ninae NBRC 108245</name>
    <dbReference type="NCBI Taxonomy" id="1210091"/>
    <lineage>
        <taxon>Bacteria</taxon>
        <taxon>Bacillati</taxon>
        <taxon>Actinomycetota</taxon>
        <taxon>Actinomycetes</taxon>
        <taxon>Mycobacteriales</taxon>
        <taxon>Nocardiaceae</taxon>
        <taxon>Nocardia</taxon>
    </lineage>
</organism>
<dbReference type="PANTHER" id="PTHR42877">
    <property type="entry name" value="L-ORNITHINE N(5)-MONOOXYGENASE-RELATED"/>
    <property type="match status" value="1"/>
</dbReference>
<evidence type="ECO:0000256" key="4">
    <source>
        <dbReference type="ARBA" id="ARBA00022827"/>
    </source>
</evidence>
<reference evidence="9 10" key="1">
    <citation type="submission" date="2019-07" db="EMBL/GenBank/DDBJ databases">
        <title>Whole genome shotgun sequence of Nocardia ninae NBRC 108245.</title>
        <authorList>
            <person name="Hosoyama A."/>
            <person name="Uohara A."/>
            <person name="Ohji S."/>
            <person name="Ichikawa N."/>
        </authorList>
    </citation>
    <scope>NUCLEOTIDE SEQUENCE [LARGE SCALE GENOMIC DNA]</scope>
    <source>
        <strain evidence="9 10">NBRC 108245</strain>
    </source>
</reference>
<comment type="caution">
    <text evidence="9">The sequence shown here is derived from an EMBL/GenBank/DDBJ whole genome shotgun (WGS) entry which is preliminary data.</text>
</comment>
<keyword evidence="10" id="KW-1185">Reference proteome</keyword>
<feature type="region of interest" description="Disordered" evidence="8">
    <location>
        <begin position="507"/>
        <end position="530"/>
    </location>
</feature>
<evidence type="ECO:0000313" key="10">
    <source>
        <dbReference type="Proteomes" id="UP000321424"/>
    </source>
</evidence>
<evidence type="ECO:0000313" key="9">
    <source>
        <dbReference type="EMBL" id="GEM41373.1"/>
    </source>
</evidence>
<dbReference type="OrthoDB" id="5168853at2"/>
<evidence type="ECO:0000256" key="7">
    <source>
        <dbReference type="ARBA" id="ARBA00023033"/>
    </source>
</evidence>
<dbReference type="EMBL" id="BJXA01000050">
    <property type="protein sequence ID" value="GEM41373.1"/>
    <property type="molecule type" value="Genomic_DNA"/>
</dbReference>
<evidence type="ECO:0000256" key="2">
    <source>
        <dbReference type="ARBA" id="ARBA00010139"/>
    </source>
</evidence>
<dbReference type="Gene3D" id="3.50.50.60">
    <property type="entry name" value="FAD/NAD(P)-binding domain"/>
    <property type="match status" value="2"/>
</dbReference>
<dbReference type="Pfam" id="PF13738">
    <property type="entry name" value="Pyr_redox_3"/>
    <property type="match status" value="1"/>
</dbReference>
<evidence type="ECO:0000256" key="5">
    <source>
        <dbReference type="ARBA" id="ARBA00022857"/>
    </source>
</evidence>
<keyword evidence="4" id="KW-0274">FAD</keyword>
<comment type="similarity">
    <text evidence="2">Belongs to the FAD-binding monooxygenase family.</text>
</comment>
<gene>
    <name evidence="9" type="ORF">NN4_58920</name>
</gene>
<dbReference type="Proteomes" id="UP000321424">
    <property type="component" value="Unassembled WGS sequence"/>
</dbReference>
<evidence type="ECO:0000256" key="8">
    <source>
        <dbReference type="SAM" id="MobiDB-lite"/>
    </source>
</evidence>
<dbReference type="AlphaFoldDB" id="A0A511ML64"/>
<dbReference type="InterPro" id="IPR051209">
    <property type="entry name" value="FAD-bind_Monooxygenase_sf"/>
</dbReference>
<accession>A0A511ML64</accession>
<protein>
    <submittedName>
        <fullName evidence="9">Putative monooxygenase</fullName>
    </submittedName>
</protein>
<evidence type="ECO:0000256" key="1">
    <source>
        <dbReference type="ARBA" id="ARBA00001974"/>
    </source>
</evidence>
<keyword evidence="7 9" id="KW-0503">Monooxygenase</keyword>
<name>A0A511ML64_9NOCA</name>
<comment type="cofactor">
    <cofactor evidence="1">
        <name>FAD</name>
        <dbReference type="ChEBI" id="CHEBI:57692"/>
    </cofactor>
</comment>
<dbReference type="FunFam" id="3.50.50.60:FF:000214">
    <property type="entry name" value="PROBABLE MONOOXYGENASE"/>
    <property type="match status" value="1"/>
</dbReference>
<proteinExistence type="inferred from homology"/>
<evidence type="ECO:0000256" key="3">
    <source>
        <dbReference type="ARBA" id="ARBA00022630"/>
    </source>
</evidence>
<keyword evidence="3" id="KW-0285">Flavoprotein</keyword>